<dbReference type="GO" id="GO:0007165">
    <property type="term" value="P:signal transduction"/>
    <property type="evidence" value="ECO:0007669"/>
    <property type="project" value="UniProtKB-KW"/>
</dbReference>
<dbReference type="Proteomes" id="UP000565078">
    <property type="component" value="Unassembled WGS sequence"/>
</dbReference>
<gene>
    <name evidence="7" type="ORF">HA254_02035</name>
</gene>
<dbReference type="PANTHER" id="PTHR32089:SF112">
    <property type="entry name" value="LYSOZYME-LIKE PROTEIN-RELATED"/>
    <property type="match status" value="1"/>
</dbReference>
<comment type="caution">
    <text evidence="7">The sequence shown here is derived from an EMBL/GenBank/DDBJ whole genome shotgun (WGS) entry which is preliminary data.</text>
</comment>
<name>A0A7J4J2G1_9ARCH</name>
<dbReference type="PANTHER" id="PTHR32089">
    <property type="entry name" value="METHYL-ACCEPTING CHEMOTAXIS PROTEIN MCPB"/>
    <property type="match status" value="1"/>
</dbReference>
<organism evidence="7 8">
    <name type="scientific">Candidatus Iainarchaeum sp</name>
    <dbReference type="NCBI Taxonomy" id="3101447"/>
    <lineage>
        <taxon>Archaea</taxon>
        <taxon>Candidatus Iainarchaeota</taxon>
        <taxon>Candidatus Iainarchaeia</taxon>
        <taxon>Candidatus Iainarchaeales</taxon>
        <taxon>Candidatus Iainarchaeaceae</taxon>
        <taxon>Candidatus Iainarchaeum</taxon>
    </lineage>
</organism>
<evidence type="ECO:0000256" key="5">
    <source>
        <dbReference type="SAM" id="Phobius"/>
    </source>
</evidence>
<keyword evidence="5" id="KW-0812">Transmembrane</keyword>
<evidence type="ECO:0000259" key="6">
    <source>
        <dbReference type="PROSITE" id="PS50111"/>
    </source>
</evidence>
<feature type="region of interest" description="Disordered" evidence="4">
    <location>
        <begin position="399"/>
        <end position="418"/>
    </location>
</feature>
<evidence type="ECO:0000256" key="3">
    <source>
        <dbReference type="PROSITE-ProRule" id="PRU00284"/>
    </source>
</evidence>
<dbReference type="PROSITE" id="PS50111">
    <property type="entry name" value="CHEMOTAXIS_TRANSDUC_2"/>
    <property type="match status" value="1"/>
</dbReference>
<dbReference type="SUPFAM" id="SSF58104">
    <property type="entry name" value="Methyl-accepting chemotaxis protein (MCP) signaling domain"/>
    <property type="match status" value="1"/>
</dbReference>
<dbReference type="Pfam" id="PF00015">
    <property type="entry name" value="MCPsignal"/>
    <property type="match status" value="1"/>
</dbReference>
<dbReference type="GO" id="GO:0016020">
    <property type="term" value="C:membrane"/>
    <property type="evidence" value="ECO:0007669"/>
    <property type="project" value="InterPro"/>
</dbReference>
<feature type="transmembrane region" description="Helical" evidence="5">
    <location>
        <begin position="295"/>
        <end position="319"/>
    </location>
</feature>
<keyword evidence="1 3" id="KW-0807">Transducer</keyword>
<evidence type="ECO:0000256" key="1">
    <source>
        <dbReference type="ARBA" id="ARBA00023224"/>
    </source>
</evidence>
<comment type="similarity">
    <text evidence="2">Belongs to the methyl-accepting chemotaxis (MCP) protein family.</text>
</comment>
<evidence type="ECO:0000313" key="8">
    <source>
        <dbReference type="Proteomes" id="UP000565078"/>
    </source>
</evidence>
<sequence>MDRVAGTFEEMSIGTKLAVSFAAVLFLTTCLGIISYFTLNGLVNESIPELEIDGKIAVSILQMRRYEKDFLMEDSKSQKFFASGKSQYIDTFEGYYTQAMKNIALLRTIREKKGDKEGAYRVDELKRLLVEYRTKFYAYELKVREKGDAGYGIVAKMAAKRAMLDGNLGAIQDPDANIIYARSELHRAQGIESLYLSKADISLQEPFHSAMDSVMAAIANSAAGKETKDALIFGAKSYAEGFDEVAAIDRQIGLNLYDGMIREYKVPVHSIDPLIEKDMQEVWDSIDRSSRAATYTVLFSALALLGLIIVLDVLILGSITRSLARTAGRVESASHQMFATADGVNTATMSVNRTMQEISRGTEGQSRELLESSRLMHDANTTTKDMAANIENITAEAQGVAQRAQEGGESAQRARQSLGEISSSIGESALSIKELQKVSVEIGDMSDTINELAEQTNMLALNAAIEASRAGDAGKGFTVVSDEVRKLADQSSDATEQIKKLLRQVQATADGAAQTIDRGTKRIDAGRVIVGEALESLQSINSSVKQISAKISTLGTAAQENALKIDKCTANISEVAAIAERTAVGSEEVCASSEHMAQAMKDVVVSAKQLEDEVRALQRLLGTTGRGNGR</sequence>
<feature type="domain" description="Methyl-accepting transducer" evidence="6">
    <location>
        <begin position="340"/>
        <end position="576"/>
    </location>
</feature>
<dbReference type="CDD" id="cd11386">
    <property type="entry name" value="MCP_signal"/>
    <property type="match status" value="1"/>
</dbReference>
<dbReference type="EMBL" id="DUGC01000036">
    <property type="protein sequence ID" value="HIH09426.1"/>
    <property type="molecule type" value="Genomic_DNA"/>
</dbReference>
<evidence type="ECO:0000256" key="2">
    <source>
        <dbReference type="ARBA" id="ARBA00029447"/>
    </source>
</evidence>
<feature type="transmembrane region" description="Helical" evidence="5">
    <location>
        <begin position="17"/>
        <end position="39"/>
    </location>
</feature>
<proteinExistence type="inferred from homology"/>
<dbReference type="AlphaFoldDB" id="A0A7J4J2G1"/>
<evidence type="ECO:0000313" key="7">
    <source>
        <dbReference type="EMBL" id="HIH09426.1"/>
    </source>
</evidence>
<dbReference type="Gene3D" id="1.10.287.950">
    <property type="entry name" value="Methyl-accepting chemotaxis protein"/>
    <property type="match status" value="1"/>
</dbReference>
<keyword evidence="5" id="KW-1133">Transmembrane helix</keyword>
<reference evidence="8" key="1">
    <citation type="journal article" date="2020" name="bioRxiv">
        <title>A rank-normalized archaeal taxonomy based on genome phylogeny resolves widespread incomplete and uneven classifications.</title>
        <authorList>
            <person name="Rinke C."/>
            <person name="Chuvochina M."/>
            <person name="Mussig A.J."/>
            <person name="Chaumeil P.-A."/>
            <person name="Waite D.W."/>
            <person name="Whitman W.B."/>
            <person name="Parks D.H."/>
            <person name="Hugenholtz P."/>
        </authorList>
    </citation>
    <scope>NUCLEOTIDE SEQUENCE [LARGE SCALE GENOMIC DNA]</scope>
</reference>
<keyword evidence="5" id="KW-0472">Membrane</keyword>
<dbReference type="InterPro" id="IPR004089">
    <property type="entry name" value="MCPsignal_dom"/>
</dbReference>
<accession>A0A7J4J2G1</accession>
<dbReference type="SMART" id="SM00283">
    <property type="entry name" value="MA"/>
    <property type="match status" value="1"/>
</dbReference>
<protein>
    <submittedName>
        <fullName evidence="7">Methyl-accepting chemotaxis protein</fullName>
    </submittedName>
</protein>
<evidence type="ECO:0000256" key="4">
    <source>
        <dbReference type="SAM" id="MobiDB-lite"/>
    </source>
</evidence>